<organism evidence="1 2">
    <name type="scientific">Agrobacterium tumefaciens</name>
    <dbReference type="NCBI Taxonomy" id="358"/>
    <lineage>
        <taxon>Bacteria</taxon>
        <taxon>Pseudomonadati</taxon>
        <taxon>Pseudomonadota</taxon>
        <taxon>Alphaproteobacteria</taxon>
        <taxon>Hyphomicrobiales</taxon>
        <taxon>Rhizobiaceae</taxon>
        <taxon>Rhizobium/Agrobacterium group</taxon>
        <taxon>Agrobacterium</taxon>
        <taxon>Agrobacterium tumefaciens complex</taxon>
    </lineage>
</organism>
<dbReference type="EMBL" id="JAVDSW010000008">
    <property type="protein sequence ID" value="MDR6705212.1"/>
    <property type="molecule type" value="Genomic_DNA"/>
</dbReference>
<dbReference type="AlphaFoldDB" id="A0AAW8M1M7"/>
<comment type="caution">
    <text evidence="1">The sequence shown here is derived from an EMBL/GenBank/DDBJ whole genome shotgun (WGS) entry which is preliminary data.</text>
</comment>
<evidence type="ECO:0000313" key="2">
    <source>
        <dbReference type="Proteomes" id="UP001265315"/>
    </source>
</evidence>
<name>A0AAW8M1M7_AGRTU</name>
<gene>
    <name evidence="1" type="ORF">J2W61_005087</name>
</gene>
<sequence>MRKLIASPGRQLELRIPISQPDEVTGEIEQLLCHEMHDLPFPLNTAVDRHHRGAQHHPSALLKQGRPYDDVVAGPVSSSMVINMTPLADPGFCRTSTKPAV</sequence>
<accession>A0AAW8M1M7</accession>
<dbReference type="Proteomes" id="UP001265315">
    <property type="component" value="Unassembled WGS sequence"/>
</dbReference>
<evidence type="ECO:0000313" key="1">
    <source>
        <dbReference type="EMBL" id="MDR6705212.1"/>
    </source>
</evidence>
<reference evidence="1" key="1">
    <citation type="submission" date="2023-07" db="EMBL/GenBank/DDBJ databases">
        <title>Sorghum-associated microbial communities from plants grown in Nebraska, USA.</title>
        <authorList>
            <person name="Schachtman D."/>
        </authorList>
    </citation>
    <scope>NUCLEOTIDE SEQUENCE</scope>
    <source>
        <strain evidence="1">1457</strain>
    </source>
</reference>
<proteinExistence type="predicted"/>
<protein>
    <submittedName>
        <fullName evidence="1">Uncharacterized protein</fullName>
    </submittedName>
</protein>